<proteinExistence type="inferred from homology"/>
<comment type="caution">
    <text evidence="8">The sequence shown here is derived from an EMBL/GenBank/DDBJ whole genome shotgun (WGS) entry which is preliminary data.</text>
</comment>
<evidence type="ECO:0000256" key="6">
    <source>
        <dbReference type="SAM" id="MobiDB-lite"/>
    </source>
</evidence>
<reference evidence="8 9" key="1">
    <citation type="journal article" date="2012" name="Genome Biol.">
        <title>Genome and low-iron response of an oceanic diatom adapted to chronic iron limitation.</title>
        <authorList>
            <person name="Lommer M."/>
            <person name="Specht M."/>
            <person name="Roy A.S."/>
            <person name="Kraemer L."/>
            <person name="Andreson R."/>
            <person name="Gutowska M.A."/>
            <person name="Wolf J."/>
            <person name="Bergner S.V."/>
            <person name="Schilhabel M.B."/>
            <person name="Klostermeier U.C."/>
            <person name="Beiko R.G."/>
            <person name="Rosenstiel P."/>
            <person name="Hippler M."/>
            <person name="Laroche J."/>
        </authorList>
    </citation>
    <scope>NUCLEOTIDE SEQUENCE [LARGE SCALE GENOMIC DNA]</scope>
    <source>
        <strain evidence="8 9">CCMP1005</strain>
    </source>
</reference>
<dbReference type="InterPro" id="IPR037138">
    <property type="entry name" value="His_deacetylse_dom_sf"/>
</dbReference>
<comment type="cofactor">
    <cofactor evidence="1">
        <name>Zn(2+)</name>
        <dbReference type="ChEBI" id="CHEBI:29105"/>
    </cofactor>
</comment>
<sequence>MVVPPLVSCHCAFRSEEFERPGVNVMGQIGYYCTDQITPIVDTLVEELREDALVVCSAVTHAVQDAELVAYAVTTHPGHHANRTQASSGQSIDEGRLDQDFWATHAEDESPSQICQRRVAILDIDYHCGNGTASIFYSDPTVLFISIHCDPTIEYPWNSGYKDQTGSGEGIGKTVHIPLPAGTAWKEYKVALSTAMEAVVDFDPTGFVVSMGLDTHAGDAVAVNRGGFKLSGQDYLEMGRHIGRYFAGNRIPTVFVQEGGYKMDAVGEAATNVLLSPLRDYLEKCMRNGDRAGTGIGPVWGPMGGRATGLSLAVDADGGLEALDEDGLVTEDIRGSLSLAVDVDVFVAVEMDGGGRGRGHGQLSTDTEKSSTTTKRPC</sequence>
<keyword evidence="5" id="KW-0862">Zinc</keyword>
<dbReference type="OMA" id="FRAEWIL"/>
<feature type="domain" description="Histone deacetylase" evidence="7">
    <location>
        <begin position="34"/>
        <end position="274"/>
    </location>
</feature>
<name>K0TK31_THAOC</name>
<dbReference type="Proteomes" id="UP000266841">
    <property type="component" value="Unassembled WGS sequence"/>
</dbReference>
<keyword evidence="4" id="KW-0378">Hydrolase</keyword>
<evidence type="ECO:0000256" key="4">
    <source>
        <dbReference type="ARBA" id="ARBA00022801"/>
    </source>
</evidence>
<keyword evidence="9" id="KW-1185">Reference proteome</keyword>
<dbReference type="Pfam" id="PF00850">
    <property type="entry name" value="Hist_deacetyl"/>
    <property type="match status" value="1"/>
</dbReference>
<dbReference type="PANTHER" id="PTHR10625:SF17">
    <property type="entry name" value="HISTONE DEACETYLASE 8"/>
    <property type="match status" value="1"/>
</dbReference>
<dbReference type="GO" id="GO:0046872">
    <property type="term" value="F:metal ion binding"/>
    <property type="evidence" value="ECO:0007669"/>
    <property type="project" value="UniProtKB-KW"/>
</dbReference>
<evidence type="ECO:0000313" key="8">
    <source>
        <dbReference type="EMBL" id="EJK74311.1"/>
    </source>
</evidence>
<protein>
    <recommendedName>
        <fullName evidence="7">Histone deacetylase domain-containing protein</fullName>
    </recommendedName>
</protein>
<dbReference type="GO" id="GO:0016787">
    <property type="term" value="F:hydrolase activity"/>
    <property type="evidence" value="ECO:0007669"/>
    <property type="project" value="UniProtKB-KW"/>
</dbReference>
<dbReference type="GO" id="GO:0004407">
    <property type="term" value="F:histone deacetylase activity"/>
    <property type="evidence" value="ECO:0007669"/>
    <property type="project" value="TreeGrafter"/>
</dbReference>
<dbReference type="PANTHER" id="PTHR10625">
    <property type="entry name" value="HISTONE DEACETYLASE HDAC1-RELATED"/>
    <property type="match status" value="1"/>
</dbReference>
<dbReference type="eggNOG" id="KOG1343">
    <property type="taxonomic scope" value="Eukaryota"/>
</dbReference>
<evidence type="ECO:0000256" key="2">
    <source>
        <dbReference type="ARBA" id="ARBA00005947"/>
    </source>
</evidence>
<feature type="region of interest" description="Disordered" evidence="6">
    <location>
        <begin position="355"/>
        <end position="378"/>
    </location>
</feature>
<evidence type="ECO:0000313" key="9">
    <source>
        <dbReference type="Proteomes" id="UP000266841"/>
    </source>
</evidence>
<dbReference type="OrthoDB" id="424012at2759"/>
<dbReference type="SUPFAM" id="SSF52768">
    <property type="entry name" value="Arginase/deacetylase"/>
    <property type="match status" value="1"/>
</dbReference>
<dbReference type="GO" id="GO:0040029">
    <property type="term" value="P:epigenetic regulation of gene expression"/>
    <property type="evidence" value="ECO:0007669"/>
    <property type="project" value="TreeGrafter"/>
</dbReference>
<comment type="similarity">
    <text evidence="2">Belongs to the histone deacetylase family.</text>
</comment>
<gene>
    <name evidence="8" type="ORF">THAOC_04017</name>
</gene>
<dbReference type="AlphaFoldDB" id="K0TK31"/>
<evidence type="ECO:0000256" key="3">
    <source>
        <dbReference type="ARBA" id="ARBA00022723"/>
    </source>
</evidence>
<evidence type="ECO:0000256" key="1">
    <source>
        <dbReference type="ARBA" id="ARBA00001947"/>
    </source>
</evidence>
<evidence type="ECO:0000256" key="5">
    <source>
        <dbReference type="ARBA" id="ARBA00022833"/>
    </source>
</evidence>
<dbReference type="InterPro" id="IPR023696">
    <property type="entry name" value="Ureohydrolase_dom_sf"/>
</dbReference>
<keyword evidence="3" id="KW-0479">Metal-binding</keyword>
<dbReference type="EMBL" id="AGNL01003796">
    <property type="protein sequence ID" value="EJK74311.1"/>
    <property type="molecule type" value="Genomic_DNA"/>
</dbReference>
<dbReference type="InterPro" id="IPR023801">
    <property type="entry name" value="His_deacetylse_dom"/>
</dbReference>
<organism evidence="8 9">
    <name type="scientific">Thalassiosira oceanica</name>
    <name type="common">Marine diatom</name>
    <dbReference type="NCBI Taxonomy" id="159749"/>
    <lineage>
        <taxon>Eukaryota</taxon>
        <taxon>Sar</taxon>
        <taxon>Stramenopiles</taxon>
        <taxon>Ochrophyta</taxon>
        <taxon>Bacillariophyta</taxon>
        <taxon>Coscinodiscophyceae</taxon>
        <taxon>Thalassiosirophycidae</taxon>
        <taxon>Thalassiosirales</taxon>
        <taxon>Thalassiosiraceae</taxon>
        <taxon>Thalassiosira</taxon>
    </lineage>
</organism>
<evidence type="ECO:0000259" key="7">
    <source>
        <dbReference type="Pfam" id="PF00850"/>
    </source>
</evidence>
<dbReference type="Gene3D" id="3.40.800.20">
    <property type="entry name" value="Histone deacetylase domain"/>
    <property type="match status" value="1"/>
</dbReference>
<accession>K0TK31</accession>